<feature type="domain" description="BRCT" evidence="16">
    <location>
        <begin position="1362"/>
        <end position="1445"/>
    </location>
</feature>
<dbReference type="FunFam" id="3.40.50.10190:FF:000057">
    <property type="entry name" value="Transcription coactivator"/>
    <property type="match status" value="1"/>
</dbReference>
<evidence type="ECO:0000256" key="6">
    <source>
        <dbReference type="ARBA" id="ARBA00022490"/>
    </source>
</evidence>
<feature type="region of interest" description="Disordered" evidence="15">
    <location>
        <begin position="1058"/>
        <end position="1239"/>
    </location>
</feature>
<evidence type="ECO:0000256" key="14">
    <source>
        <dbReference type="ARBA" id="ARBA00061360"/>
    </source>
</evidence>
<feature type="compositionally biased region" description="Pro residues" evidence="15">
    <location>
        <begin position="1323"/>
        <end position="1334"/>
    </location>
</feature>
<proteinExistence type="inferred from homology"/>
<dbReference type="CDD" id="cd17728">
    <property type="entry name" value="BRCT_TopBP1_rpt8"/>
    <property type="match status" value="1"/>
</dbReference>
<dbReference type="Gene3D" id="3.40.50.10190">
    <property type="entry name" value="BRCT domain"/>
    <property type="match status" value="9"/>
</dbReference>
<accession>A0A914A449</accession>
<evidence type="ECO:0000256" key="13">
    <source>
        <dbReference type="ARBA" id="ARBA00023242"/>
    </source>
</evidence>
<dbReference type="GO" id="GO:0000922">
    <property type="term" value="C:spindle pole"/>
    <property type="evidence" value="ECO:0007669"/>
    <property type="project" value="UniProtKB-SubCell"/>
</dbReference>
<dbReference type="GO" id="GO:0007095">
    <property type="term" value="P:mitotic G2 DNA damage checkpoint signaling"/>
    <property type="evidence" value="ECO:0007669"/>
    <property type="project" value="TreeGrafter"/>
</dbReference>
<dbReference type="CDD" id="cd17749">
    <property type="entry name" value="BRCT_TopBP1_rpt4"/>
    <property type="match status" value="1"/>
</dbReference>
<evidence type="ECO:0000256" key="7">
    <source>
        <dbReference type="ARBA" id="ARBA00022553"/>
    </source>
</evidence>
<keyword evidence="10" id="KW-0238">DNA-binding</keyword>
<feature type="region of interest" description="Disordered" evidence="15">
    <location>
        <begin position="749"/>
        <end position="857"/>
    </location>
</feature>
<comment type="similarity">
    <text evidence="14">Belongs to the TOPBP1 family.</text>
</comment>
<dbReference type="SMART" id="SM00292">
    <property type="entry name" value="BRCT"/>
    <property type="match status" value="8"/>
</dbReference>
<name>A0A914A449_PATMI</name>
<dbReference type="PROSITE" id="PS50172">
    <property type="entry name" value="BRCT"/>
    <property type="match status" value="6"/>
</dbReference>
<dbReference type="CDD" id="cd18434">
    <property type="entry name" value="BRCT_TopBP1_rpt5"/>
    <property type="match status" value="1"/>
</dbReference>
<feature type="region of interest" description="Disordered" evidence="15">
    <location>
        <begin position="531"/>
        <end position="550"/>
    </location>
</feature>
<keyword evidence="8" id="KW-0677">Repeat</keyword>
<dbReference type="FunFam" id="3.40.50.10190:FF:000022">
    <property type="entry name" value="DNA topoisomerase II binding protein 1"/>
    <property type="match status" value="1"/>
</dbReference>
<feature type="compositionally biased region" description="Acidic residues" evidence="15">
    <location>
        <begin position="1127"/>
        <end position="1141"/>
    </location>
</feature>
<dbReference type="CTD" id="11073"/>
<dbReference type="GO" id="GO:0006270">
    <property type="term" value="P:DNA replication initiation"/>
    <property type="evidence" value="ECO:0007669"/>
    <property type="project" value="TreeGrafter"/>
</dbReference>
<keyword evidence="7" id="KW-0597">Phosphoprotein</keyword>
<feature type="compositionally biased region" description="Basic and acidic residues" evidence="15">
    <location>
        <begin position="1198"/>
        <end position="1211"/>
    </location>
</feature>
<keyword evidence="18" id="KW-1185">Reference proteome</keyword>
<dbReference type="SUPFAM" id="SSF52113">
    <property type="entry name" value="BRCT domain"/>
    <property type="match status" value="6"/>
</dbReference>
<keyword evidence="13" id="KW-0539">Nucleus</keyword>
<dbReference type="Pfam" id="PF12738">
    <property type="entry name" value="PTCB-BRCT"/>
    <property type="match status" value="3"/>
</dbReference>
<dbReference type="FunFam" id="3.40.50.10190:FF:000023">
    <property type="entry name" value="DNA topoisomerase II binding protein 1"/>
    <property type="match status" value="1"/>
</dbReference>
<feature type="compositionally biased region" description="Basic and acidic residues" evidence="15">
    <location>
        <begin position="1312"/>
        <end position="1321"/>
    </location>
</feature>
<reference evidence="17" key="1">
    <citation type="submission" date="2022-11" db="UniProtKB">
        <authorList>
            <consortium name="EnsemblMetazoa"/>
        </authorList>
    </citation>
    <scope>IDENTIFICATION</scope>
</reference>
<feature type="domain" description="BRCT" evidence="16">
    <location>
        <begin position="350"/>
        <end position="440"/>
    </location>
</feature>
<feature type="compositionally biased region" description="Acidic residues" evidence="15">
    <location>
        <begin position="533"/>
        <end position="550"/>
    </location>
</feature>
<feature type="region of interest" description="Disordered" evidence="15">
    <location>
        <begin position="1306"/>
        <end position="1334"/>
    </location>
</feature>
<evidence type="ECO:0000313" key="17">
    <source>
        <dbReference type="EnsemblMetazoa" id="XP_038058613.1"/>
    </source>
</evidence>
<feature type="region of interest" description="Disordered" evidence="15">
    <location>
        <begin position="448"/>
        <end position="484"/>
    </location>
</feature>
<feature type="domain" description="BRCT" evidence="16">
    <location>
        <begin position="190"/>
        <end position="279"/>
    </location>
</feature>
<dbReference type="RefSeq" id="XP_038058614.1">
    <property type="nucleotide sequence ID" value="XM_038202686.1"/>
</dbReference>
<dbReference type="CDD" id="cd17727">
    <property type="entry name" value="BRCT_TopBP1_rpt6"/>
    <property type="match status" value="1"/>
</dbReference>
<dbReference type="InterPro" id="IPR001357">
    <property type="entry name" value="BRCT_dom"/>
</dbReference>
<dbReference type="EnsemblMetazoa" id="XM_038202686.1">
    <property type="protein sequence ID" value="XP_038058614.1"/>
    <property type="gene ID" value="LOC119729890"/>
</dbReference>
<keyword evidence="6" id="KW-0963">Cytoplasm</keyword>
<dbReference type="GO" id="GO:0005634">
    <property type="term" value="C:nucleus"/>
    <property type="evidence" value="ECO:0007669"/>
    <property type="project" value="UniProtKB-SubCell"/>
</dbReference>
<evidence type="ECO:0000259" key="16">
    <source>
        <dbReference type="PROSITE" id="PS50172"/>
    </source>
</evidence>
<dbReference type="InterPro" id="IPR036420">
    <property type="entry name" value="BRCT_dom_sf"/>
</dbReference>
<dbReference type="InterPro" id="IPR057595">
    <property type="entry name" value="TopB1_SLF1_BRCT"/>
</dbReference>
<dbReference type="Pfam" id="PF23294">
    <property type="entry name" value="BRCT_TopB1_SLF1"/>
    <property type="match status" value="1"/>
</dbReference>
<evidence type="ECO:0000256" key="8">
    <source>
        <dbReference type="ARBA" id="ARBA00022737"/>
    </source>
</evidence>
<feature type="region of interest" description="Disordered" evidence="15">
    <location>
        <begin position="1592"/>
        <end position="1625"/>
    </location>
</feature>
<dbReference type="CDD" id="cd17731">
    <property type="entry name" value="BRCT_TopBP1_rpt2_like"/>
    <property type="match status" value="1"/>
</dbReference>
<dbReference type="FunFam" id="3.40.50.10190:FF:000018">
    <property type="entry name" value="DNA topoisomerase 2-binding protein 1"/>
    <property type="match status" value="1"/>
</dbReference>
<feature type="domain" description="BRCT" evidence="16">
    <location>
        <begin position="649"/>
        <end position="744"/>
    </location>
</feature>
<comment type="subcellular location">
    <subcellularLocation>
        <location evidence="2">Chromosome</location>
    </subcellularLocation>
    <subcellularLocation>
        <location evidence="3">Cytoplasm</location>
        <location evidence="3">Cytoskeleton</location>
        <location evidence="3">Microtubule organizing center</location>
        <location evidence="3">Centrosome</location>
    </subcellularLocation>
    <subcellularLocation>
        <location evidence="4">Cytoplasm</location>
        <location evidence="4">Cytoskeleton</location>
        <location evidence="4">Spindle pole</location>
    </subcellularLocation>
    <subcellularLocation>
        <location evidence="1">Nucleus</location>
    </subcellularLocation>
</comment>
<feature type="compositionally biased region" description="Polar residues" evidence="15">
    <location>
        <begin position="1058"/>
        <end position="1081"/>
    </location>
</feature>
<dbReference type="Proteomes" id="UP000887568">
    <property type="component" value="Unplaced"/>
</dbReference>
<feature type="domain" description="BRCT" evidence="16">
    <location>
        <begin position="116"/>
        <end position="175"/>
    </location>
</feature>
<keyword evidence="9" id="KW-0227">DNA damage</keyword>
<evidence type="ECO:0000256" key="11">
    <source>
        <dbReference type="ARBA" id="ARBA00023204"/>
    </source>
</evidence>
<feature type="compositionally biased region" description="Low complexity" evidence="15">
    <location>
        <begin position="1185"/>
        <end position="1197"/>
    </location>
</feature>
<dbReference type="Pfam" id="PF21298">
    <property type="entry name" value="TopBP1_BRCT0"/>
    <property type="match status" value="1"/>
</dbReference>
<evidence type="ECO:0000256" key="4">
    <source>
        <dbReference type="ARBA" id="ARBA00004647"/>
    </source>
</evidence>
<dbReference type="EnsemblMetazoa" id="XM_038202685.1">
    <property type="protein sequence ID" value="XP_038058613.1"/>
    <property type="gene ID" value="LOC119729890"/>
</dbReference>
<evidence type="ECO:0000256" key="9">
    <source>
        <dbReference type="ARBA" id="ARBA00022763"/>
    </source>
</evidence>
<evidence type="ECO:0000256" key="3">
    <source>
        <dbReference type="ARBA" id="ARBA00004300"/>
    </source>
</evidence>
<evidence type="ECO:0000256" key="15">
    <source>
        <dbReference type="SAM" id="MobiDB-lite"/>
    </source>
</evidence>
<evidence type="ECO:0000256" key="12">
    <source>
        <dbReference type="ARBA" id="ARBA00023212"/>
    </source>
</evidence>
<feature type="compositionally biased region" description="Pro residues" evidence="15">
    <location>
        <begin position="1085"/>
        <end position="1094"/>
    </location>
</feature>
<dbReference type="FunFam" id="3.40.50.10190:FF:000020">
    <property type="entry name" value="DNA topoisomerase II binding protein 1"/>
    <property type="match status" value="1"/>
</dbReference>
<dbReference type="PANTHER" id="PTHR13561">
    <property type="entry name" value="DNA REPLICATION REGULATOR DPB11-RELATED"/>
    <property type="match status" value="1"/>
</dbReference>
<dbReference type="InterPro" id="IPR049936">
    <property type="entry name" value="TopBP1_BRCT_8"/>
</dbReference>
<dbReference type="GO" id="GO:0033314">
    <property type="term" value="P:mitotic DNA replication checkpoint signaling"/>
    <property type="evidence" value="ECO:0007669"/>
    <property type="project" value="TreeGrafter"/>
</dbReference>
<protein>
    <recommendedName>
        <fullName evidence="16">BRCT domain-containing protein</fullName>
    </recommendedName>
</protein>
<dbReference type="Pfam" id="PF00533">
    <property type="entry name" value="BRCT"/>
    <property type="match status" value="3"/>
</dbReference>
<dbReference type="GO" id="GO:0005694">
    <property type="term" value="C:chromosome"/>
    <property type="evidence" value="ECO:0007669"/>
    <property type="project" value="UniProtKB-SubCell"/>
</dbReference>
<dbReference type="OrthoDB" id="251770at2759"/>
<feature type="domain" description="BRCT" evidence="16">
    <location>
        <begin position="958"/>
        <end position="1049"/>
    </location>
</feature>
<dbReference type="FunFam" id="3.40.50.10190:FF:000028">
    <property type="entry name" value="DNA topoisomerase 2-binding protein 1 isoform X1"/>
    <property type="match status" value="1"/>
</dbReference>
<dbReference type="PANTHER" id="PTHR13561:SF20">
    <property type="entry name" value="DNA TOPOISOMERASE 2-BINDING PROTEIN 1"/>
    <property type="match status" value="1"/>
</dbReference>
<keyword evidence="12" id="KW-0206">Cytoskeleton</keyword>
<feature type="compositionally biased region" description="Basic residues" evidence="15">
    <location>
        <begin position="1595"/>
        <end position="1611"/>
    </location>
</feature>
<dbReference type="GO" id="GO:0006281">
    <property type="term" value="P:DNA repair"/>
    <property type="evidence" value="ECO:0007669"/>
    <property type="project" value="UniProtKB-KW"/>
</dbReference>
<dbReference type="EnsemblMetazoa" id="XM_038202687.1">
    <property type="protein sequence ID" value="XP_038058615.1"/>
    <property type="gene ID" value="LOC119729890"/>
</dbReference>
<sequence length="1625" mass="180979">MAGDFCIRMVLTNNCRKEWIKKALEAIKNAGLPTERCVDSVVMNLTKRDSNMYVCDPFEGEAFNHLLELGCRIVGPQCVLWCLENDKAVPKVDHPIYSMSMHNVTISCSNVERSHRDRIHRLVQRMGGTVAKNFTDTVTHLIVGEVGSKKYHVAASLNTPVMLSDWVDKCWERGKERYMCATDEDVMIEFSCPVFSGCVICVTGLESDERRDIRMLADENGGQYTGEMKFNECTHLIVNNPKGPKYEFARKWKIHCVNSKWFFDSVKKGYCQDENLYRVVADVQATSTPIRVGDNPRLSSRPSVANFSAISNVSMVSTVDDTAMTEAAILVSEQHTTMKELDELDLTSANAGLFLDGCKVFLSGFSGVRLEKLRKIINAGGATRFNQINESVSHVVLGDRVPEHVALLTQSTHRPHVVSASWLVDCFKQSCQLPEESYICLDLPPVPSASPATHSKSEKSRKSLASRSSRNKEGTKQSVSMAGEGETMAEDADVMQQYLPGKSDPNETTNDSEIVFKMPQGDDDLTSTRVEAAGEEDETQMEEEPEEEDVTVIEERVDGFFSGKTFVILGFPPDQEEQILEMTVGQGGKVKTAGARCVADIAVVPINGCDVNVDVGEVVSNCWLQMCLEEAQFLDPASNPLFKPIMIMEDASPLSDCVLTVSQYSGVERDCLVHIAELLGARCQEYFSRKAANELRPNTHLLLREANGSKYKAAKKWKVPAVTKDWLLESARQNKRQPENTYLVDLVQDQQNHSKPDDQAVTQRVDQVPQAPDVGRIPRATELEEVPPLKNAPENQPAVHEIQPKEHTVAEVKKDRRTTIRPDANPTQEKQRSLPESKALHSGNKENKHGTVAMDMPRDTPVVNKHLAVSGSGAAVSKDTPSKFLREGAVFHPAFDTKEALEFLESPAGLHPKRRHARKSSLPLDDFFHMNVAKAIQKSGEQATEGEGNDSVFHEQVKSQGILDGLVICVSKKLIAKQRDYNAAAVALGAEFHWTFDDTCTHFIFKGRNNDTSKEFRAARDKGMFIVSPFWLLACEEEERRVDEASYPHTFNPKMSLSVLSTRLETPSRTPARPTRQTRSMARTPHPPPPPTPQPLQDETAMDGFGEGSTDSEDEELLRMVEAAERGEEDGGTVGGGEEEQGSGVNDDQGSMEQKENLQKQLEGIMSSTMNTRGSRRRSRIHKASTSGANASSSNTSGRDRPTSRGSDRRTRSSRAMAHGDEGGQGGTGTTLTVRPPDLHHEASQNVQITWDDPTGRKEREKIMAQLKRSCSPSQNSAEMEDRNVWMNEEVTPDKSRVSIQELGHSPAVSALHREDSREAHPSPTPRAPPIRLPVAKPPVAPQPVEVEQDEPEIEVQTKPRLKFLLSGMRQEEKIDYSALVEQLGGEVKDEMYFDPSCTHLVVGNPTRNEKYLASLASGKWVLHKSFFEACRKAGEFVEEEPHEWGSATDLSTLSEQTVRLALAACRWRHQLQHKQKFTGEDRDFEGAFHGWRVVLYIDRSKESSFKRILLAGGAKVMGMRPPFSNLHDVTHAFMDLQKTKTPEGVLDLEAIASAGILCLRPEYIADFLMHDPVPDHTNYFINEIKPIMESISGNHHHTRSSRTPSKRKRHDAAQTPKSKKGRVR</sequence>
<dbReference type="GeneID" id="119729890"/>
<evidence type="ECO:0000256" key="10">
    <source>
        <dbReference type="ARBA" id="ARBA00023125"/>
    </source>
</evidence>
<organism evidence="17 18">
    <name type="scientific">Patiria miniata</name>
    <name type="common">Bat star</name>
    <name type="synonym">Asterina miniata</name>
    <dbReference type="NCBI Taxonomy" id="46514"/>
    <lineage>
        <taxon>Eukaryota</taxon>
        <taxon>Metazoa</taxon>
        <taxon>Echinodermata</taxon>
        <taxon>Eleutherozoa</taxon>
        <taxon>Asterozoa</taxon>
        <taxon>Asteroidea</taxon>
        <taxon>Valvatacea</taxon>
        <taxon>Valvatida</taxon>
        <taxon>Asterinidae</taxon>
        <taxon>Patiria</taxon>
    </lineage>
</organism>
<evidence type="ECO:0000256" key="1">
    <source>
        <dbReference type="ARBA" id="ARBA00004123"/>
    </source>
</evidence>
<evidence type="ECO:0000313" key="18">
    <source>
        <dbReference type="Proteomes" id="UP000887568"/>
    </source>
</evidence>
<dbReference type="InterPro" id="IPR059215">
    <property type="entry name" value="BRCT2_TopBP1-like"/>
</dbReference>
<dbReference type="FunFam" id="3.40.50.10190:FF:000021">
    <property type="entry name" value="DNA topoisomerase II binding protein 1"/>
    <property type="match status" value="1"/>
</dbReference>
<evidence type="ECO:0000256" key="2">
    <source>
        <dbReference type="ARBA" id="ARBA00004286"/>
    </source>
</evidence>
<dbReference type="FunFam" id="3.40.50.10190:FF:000010">
    <property type="entry name" value="DNA topoisomerase II binding protein 1"/>
    <property type="match status" value="1"/>
</dbReference>
<keyword evidence="5" id="KW-0158">Chromosome</keyword>
<dbReference type="GO" id="GO:0005813">
    <property type="term" value="C:centrosome"/>
    <property type="evidence" value="ECO:0007669"/>
    <property type="project" value="UniProtKB-SubCell"/>
</dbReference>
<evidence type="ECO:0000256" key="5">
    <source>
        <dbReference type="ARBA" id="ARBA00022454"/>
    </source>
</evidence>
<dbReference type="CDD" id="cd17718">
    <property type="entry name" value="BRCT_TopBP1_rpt3"/>
    <property type="match status" value="1"/>
</dbReference>
<feature type="compositionally biased region" description="Basic and acidic residues" evidence="15">
    <location>
        <begin position="829"/>
        <end position="849"/>
    </location>
</feature>
<dbReference type="RefSeq" id="XP_038058615.1">
    <property type="nucleotide sequence ID" value="XM_038202687.1"/>
</dbReference>
<keyword evidence="11" id="KW-0234">DNA repair</keyword>
<dbReference type="InterPro" id="IPR049542">
    <property type="entry name" value="TopBP1-like_BRCT0"/>
</dbReference>
<dbReference type="GO" id="GO:0003677">
    <property type="term" value="F:DNA binding"/>
    <property type="evidence" value="ECO:0007669"/>
    <property type="project" value="UniProtKB-KW"/>
</dbReference>
<dbReference type="CDD" id="cd17738">
    <property type="entry name" value="BRCT_TopBP1_rpt7"/>
    <property type="match status" value="1"/>
</dbReference>
<dbReference type="OMA" id="NVHCLKT"/>
<dbReference type="RefSeq" id="XP_038058613.1">
    <property type="nucleotide sequence ID" value="XM_038202685.1"/>
</dbReference>
<feature type="compositionally biased region" description="Basic residues" evidence="15">
    <location>
        <begin position="1174"/>
        <end position="1183"/>
    </location>
</feature>
<feature type="compositionally biased region" description="Basic and acidic residues" evidence="15">
    <location>
        <begin position="1117"/>
        <end position="1126"/>
    </location>
</feature>
<feature type="compositionally biased region" description="Basic and acidic residues" evidence="15">
    <location>
        <begin position="802"/>
        <end position="820"/>
    </location>
</feature>